<evidence type="ECO:0000256" key="2">
    <source>
        <dbReference type="ARBA" id="ARBA00023002"/>
    </source>
</evidence>
<dbReference type="SMART" id="SM00829">
    <property type="entry name" value="PKS_ER"/>
    <property type="match status" value="1"/>
</dbReference>
<dbReference type="SUPFAM" id="SSF50129">
    <property type="entry name" value="GroES-like"/>
    <property type="match status" value="1"/>
</dbReference>
<keyword evidence="5" id="KW-1185">Reference proteome</keyword>
<keyword evidence="2" id="KW-0560">Oxidoreductase</keyword>
<feature type="domain" description="Enoyl reductase (ER)" evidence="3">
    <location>
        <begin position="10"/>
        <end position="343"/>
    </location>
</feature>
<sequence length="347" mass="35851">MRAVLLTGFGGTEKLEYRDDVPEPAAGPGEVRVRVAATGINNTDIWTRQGAYGAADDPSAGTGWRRLPLTFPRIQGADVVGRIDQVGEGVDGPALGQRVVVDPMLYTGTERELVTTDYLGSERDGGFAEFVTVPAANAHPVDSALTDAELATFPTAYSTAARMLGRAEVRAGETVVVTGAAGGVGSALVQLAALRGARTVAVTSAAKRDRALRLGAHAAVDRDTADLAARVRDAAGGEPEVVADVVAGPLFGPLLGALAPLGRYVVAGGIAGPVVQADLRTIYLRQLRLVGSSFGTHQDFADVIGHVARGELAPLLAGTFPLHALREAQEAFTAKDFAGKLVVEVAA</sequence>
<dbReference type="Pfam" id="PF08240">
    <property type="entry name" value="ADH_N"/>
    <property type="match status" value="1"/>
</dbReference>
<evidence type="ECO:0000256" key="1">
    <source>
        <dbReference type="ARBA" id="ARBA00022857"/>
    </source>
</evidence>
<dbReference type="InterPro" id="IPR013149">
    <property type="entry name" value="ADH-like_C"/>
</dbReference>
<evidence type="ECO:0000259" key="3">
    <source>
        <dbReference type="SMART" id="SM00829"/>
    </source>
</evidence>
<dbReference type="SUPFAM" id="SSF51735">
    <property type="entry name" value="NAD(P)-binding Rossmann-fold domains"/>
    <property type="match status" value="1"/>
</dbReference>
<evidence type="ECO:0000313" key="4">
    <source>
        <dbReference type="EMBL" id="MFD0919892.1"/>
    </source>
</evidence>
<dbReference type="PANTHER" id="PTHR48106">
    <property type="entry name" value="QUINONE OXIDOREDUCTASE PIG3-RELATED"/>
    <property type="match status" value="1"/>
</dbReference>
<gene>
    <name evidence="4" type="ORF">ACFQ16_09055</name>
</gene>
<proteinExistence type="predicted"/>
<dbReference type="InterPro" id="IPR013154">
    <property type="entry name" value="ADH-like_N"/>
</dbReference>
<name>A0ABW3FNM7_9PSEU</name>
<dbReference type="Gene3D" id="3.40.50.720">
    <property type="entry name" value="NAD(P)-binding Rossmann-like Domain"/>
    <property type="match status" value="1"/>
</dbReference>
<dbReference type="Proteomes" id="UP001597018">
    <property type="component" value="Unassembled WGS sequence"/>
</dbReference>
<accession>A0ABW3FNM7</accession>
<dbReference type="CDD" id="cd08274">
    <property type="entry name" value="MDR9"/>
    <property type="match status" value="1"/>
</dbReference>
<evidence type="ECO:0000313" key="5">
    <source>
        <dbReference type="Proteomes" id="UP001597018"/>
    </source>
</evidence>
<comment type="caution">
    <text evidence="4">The sequence shown here is derived from an EMBL/GenBank/DDBJ whole genome shotgun (WGS) entry which is preliminary data.</text>
</comment>
<dbReference type="InterPro" id="IPR011032">
    <property type="entry name" value="GroES-like_sf"/>
</dbReference>
<reference evidence="5" key="1">
    <citation type="journal article" date="2019" name="Int. J. Syst. Evol. Microbiol.">
        <title>The Global Catalogue of Microorganisms (GCM) 10K type strain sequencing project: providing services to taxonomists for standard genome sequencing and annotation.</title>
        <authorList>
            <consortium name="The Broad Institute Genomics Platform"/>
            <consortium name="The Broad Institute Genome Sequencing Center for Infectious Disease"/>
            <person name="Wu L."/>
            <person name="Ma J."/>
        </authorList>
    </citation>
    <scope>NUCLEOTIDE SEQUENCE [LARGE SCALE GENOMIC DNA]</scope>
    <source>
        <strain evidence="5">CCUG 56401</strain>
    </source>
</reference>
<dbReference type="Gene3D" id="3.90.180.10">
    <property type="entry name" value="Medium-chain alcohol dehydrogenases, catalytic domain"/>
    <property type="match status" value="1"/>
</dbReference>
<organism evidence="4 5">
    <name type="scientific">Saccharopolyspora rosea</name>
    <dbReference type="NCBI Taxonomy" id="524884"/>
    <lineage>
        <taxon>Bacteria</taxon>
        <taxon>Bacillati</taxon>
        <taxon>Actinomycetota</taxon>
        <taxon>Actinomycetes</taxon>
        <taxon>Pseudonocardiales</taxon>
        <taxon>Pseudonocardiaceae</taxon>
        <taxon>Saccharopolyspora</taxon>
    </lineage>
</organism>
<keyword evidence="1" id="KW-0521">NADP</keyword>
<dbReference type="InterPro" id="IPR036291">
    <property type="entry name" value="NAD(P)-bd_dom_sf"/>
</dbReference>
<dbReference type="EMBL" id="JBHTIW010000004">
    <property type="protein sequence ID" value="MFD0919892.1"/>
    <property type="molecule type" value="Genomic_DNA"/>
</dbReference>
<dbReference type="Pfam" id="PF00107">
    <property type="entry name" value="ADH_zinc_N"/>
    <property type="match status" value="1"/>
</dbReference>
<dbReference type="PANTHER" id="PTHR48106:SF18">
    <property type="entry name" value="QUINONE OXIDOREDUCTASE PIG3"/>
    <property type="match status" value="1"/>
</dbReference>
<dbReference type="InterPro" id="IPR020843">
    <property type="entry name" value="ER"/>
</dbReference>
<protein>
    <submittedName>
        <fullName evidence="4">Alcohol dehydrogenase family protein</fullName>
    </submittedName>
</protein>
<dbReference type="RefSeq" id="WP_263251920.1">
    <property type="nucleotide sequence ID" value="NZ_BAABLT010000052.1"/>
</dbReference>